<protein>
    <submittedName>
        <fullName evidence="3">Serine/threonine-protein kinase SMG1-like</fullName>
    </submittedName>
</protein>
<dbReference type="Proteomes" id="UP000695022">
    <property type="component" value="Unplaced"/>
</dbReference>
<name>A0ABM1EWV1_PRICU</name>
<dbReference type="InterPro" id="IPR031559">
    <property type="entry name" value="SMG1"/>
</dbReference>
<feature type="compositionally biased region" description="Basic and acidic residues" evidence="1">
    <location>
        <begin position="137"/>
        <end position="147"/>
    </location>
</feature>
<dbReference type="SUPFAM" id="SSF48371">
    <property type="entry name" value="ARM repeat"/>
    <property type="match status" value="1"/>
</dbReference>
<feature type="compositionally biased region" description="Low complexity" evidence="1">
    <location>
        <begin position="61"/>
        <end position="81"/>
    </location>
</feature>
<dbReference type="Pfam" id="PF15785">
    <property type="entry name" value="SMG1"/>
    <property type="match status" value="1"/>
</dbReference>
<proteinExistence type="predicted"/>
<dbReference type="GeneID" id="106816562"/>
<organism evidence="2 3">
    <name type="scientific">Priapulus caudatus</name>
    <name type="common">Priapulid worm</name>
    <dbReference type="NCBI Taxonomy" id="37621"/>
    <lineage>
        <taxon>Eukaryota</taxon>
        <taxon>Metazoa</taxon>
        <taxon>Ecdysozoa</taxon>
        <taxon>Scalidophora</taxon>
        <taxon>Priapulida</taxon>
        <taxon>Priapulimorpha</taxon>
        <taxon>Priapulimorphida</taxon>
        <taxon>Priapulidae</taxon>
        <taxon>Priapulus</taxon>
    </lineage>
</organism>
<keyword evidence="2" id="KW-1185">Reference proteome</keyword>
<feature type="compositionally biased region" description="Basic and acidic residues" evidence="1">
    <location>
        <begin position="94"/>
        <end position="107"/>
    </location>
</feature>
<sequence length="697" mass="76570">MSNKPSLYSRRPQHNDKYISESNGSEGTTASDSEGPNLDRPNTSSAAAGPPTQKQCRSKPGDSSGSDSSSSKQDYRSYQSSSKHDDCNGVGGGTRDHRATSASRDRASAQPMGRGTQGEALTSRHGRGAAGAFTSSRPRETYSRDMKTPIGEKSQLYGDESSRLSVLMKRVMREDDRRSSIVKQLREYMQTANPKVISKQADNVLESLQDLLQERGSSETKQELARCVGITGSVMGDDPQRYFNSVFGRVNAASTSDDVRVHLLKALMETLAITKERKVYFWGINHSLYANALVLFFLRRLRSRRSDLCVDRSCPPADPDLPSSSECISKITSLIRVFTTVIRSIGKYFQPTKGPPITTEYIVESLNRIMQCVLMSMEKHHSENLILHANHCVIELLAHLHGGATSCVTLLADFVEMQLAGPPSVPSKYLLTTLALILKVIQEVGGEMPVAFVSGALRTERAVAVARFSGEPALQQAAMQIYQALLGLKNVLLLDVAYRHLLIDMQRAVNALLTSGGSQRKPVIVEETTTSTPGATYTPPQARHVVMFLLGALTEIATTSNSIIGMWALTPSLFELLCHHLDPGMEDLAASHPVVQYCVLRLLNSLSTRHGNFISTSCLLSSQVAQTSGHLSKILTLLTRLLRQETTSWDARKLAVQWCEDILQSLQVQHAALFPKPEFCDLVSMVITSATERRRST</sequence>
<accession>A0ABM1EWV1</accession>
<evidence type="ECO:0000313" key="2">
    <source>
        <dbReference type="Proteomes" id="UP000695022"/>
    </source>
</evidence>
<feature type="region of interest" description="Disordered" evidence="1">
    <location>
        <begin position="1"/>
        <end position="157"/>
    </location>
</feature>
<evidence type="ECO:0000313" key="3">
    <source>
        <dbReference type="RefSeq" id="XP_014676672.1"/>
    </source>
</evidence>
<dbReference type="RefSeq" id="XP_014676672.1">
    <property type="nucleotide sequence ID" value="XM_014821186.1"/>
</dbReference>
<reference evidence="3" key="1">
    <citation type="submission" date="2025-08" db="UniProtKB">
        <authorList>
            <consortium name="RefSeq"/>
        </authorList>
    </citation>
    <scope>IDENTIFICATION</scope>
</reference>
<feature type="compositionally biased region" description="Polar residues" evidence="1">
    <location>
        <begin position="20"/>
        <end position="46"/>
    </location>
</feature>
<dbReference type="InterPro" id="IPR016024">
    <property type="entry name" value="ARM-type_fold"/>
</dbReference>
<gene>
    <name evidence="3" type="primary">LOC106816562</name>
</gene>
<evidence type="ECO:0000256" key="1">
    <source>
        <dbReference type="SAM" id="MobiDB-lite"/>
    </source>
</evidence>